<evidence type="ECO:0000256" key="2">
    <source>
        <dbReference type="ARBA" id="ARBA00008066"/>
    </source>
</evidence>
<dbReference type="AlphaFoldDB" id="A0A1X2IBU5"/>
<comment type="similarity">
    <text evidence="2">Belongs to the amino acid/polyamine transporter 2 family.</text>
</comment>
<dbReference type="STRING" id="90262.A0A1X2IBU5"/>
<dbReference type="Pfam" id="PF01490">
    <property type="entry name" value="Aa_trans"/>
    <property type="match status" value="1"/>
</dbReference>
<keyword evidence="6 8" id="KW-1133">Transmembrane helix</keyword>
<dbReference type="GO" id="GO:0015179">
    <property type="term" value="F:L-amino acid transmembrane transporter activity"/>
    <property type="evidence" value="ECO:0007669"/>
    <property type="project" value="TreeGrafter"/>
</dbReference>
<feature type="transmembrane region" description="Helical" evidence="8">
    <location>
        <begin position="44"/>
        <end position="67"/>
    </location>
</feature>
<keyword evidence="7 8" id="KW-0472">Membrane</keyword>
<gene>
    <name evidence="10" type="ORF">BCR42DRAFT_418539</name>
</gene>
<keyword evidence="4 8" id="KW-0812">Transmembrane</keyword>
<feature type="transmembrane region" description="Helical" evidence="8">
    <location>
        <begin position="115"/>
        <end position="138"/>
    </location>
</feature>
<name>A0A1X2IBU5_9FUNG</name>
<dbReference type="PANTHER" id="PTHR22950">
    <property type="entry name" value="AMINO ACID TRANSPORTER"/>
    <property type="match status" value="1"/>
</dbReference>
<feature type="transmembrane region" description="Helical" evidence="8">
    <location>
        <begin position="341"/>
        <end position="364"/>
    </location>
</feature>
<evidence type="ECO:0000256" key="6">
    <source>
        <dbReference type="ARBA" id="ARBA00022989"/>
    </source>
</evidence>
<protein>
    <submittedName>
        <fullName evidence="10">Transmembrane amino acid transporter protein-domain-containing protein</fullName>
    </submittedName>
</protein>
<feature type="transmembrane region" description="Helical" evidence="8">
    <location>
        <begin position="183"/>
        <end position="204"/>
    </location>
</feature>
<feature type="domain" description="Amino acid transporter transmembrane" evidence="9">
    <location>
        <begin position="39"/>
        <end position="394"/>
    </location>
</feature>
<accession>A0A1X2IBU5</accession>
<evidence type="ECO:0000256" key="8">
    <source>
        <dbReference type="SAM" id="Phobius"/>
    </source>
</evidence>
<dbReference type="PANTHER" id="PTHR22950:SF458">
    <property type="entry name" value="SODIUM-COUPLED NEUTRAL AMINO ACID TRANSPORTER 11-RELATED"/>
    <property type="match status" value="1"/>
</dbReference>
<feature type="transmembrane region" description="Helical" evidence="8">
    <location>
        <begin position="435"/>
        <end position="460"/>
    </location>
</feature>
<evidence type="ECO:0000256" key="1">
    <source>
        <dbReference type="ARBA" id="ARBA00004141"/>
    </source>
</evidence>
<feature type="transmembrane region" description="Helical" evidence="8">
    <location>
        <begin position="300"/>
        <end position="321"/>
    </location>
</feature>
<dbReference type="Proteomes" id="UP000193560">
    <property type="component" value="Unassembled WGS sequence"/>
</dbReference>
<dbReference type="OrthoDB" id="28208at2759"/>
<dbReference type="GO" id="GO:0016020">
    <property type="term" value="C:membrane"/>
    <property type="evidence" value="ECO:0007669"/>
    <property type="project" value="UniProtKB-SubCell"/>
</dbReference>
<evidence type="ECO:0000256" key="7">
    <source>
        <dbReference type="ARBA" id="ARBA00023136"/>
    </source>
</evidence>
<keyword evidence="5" id="KW-0029">Amino-acid transport</keyword>
<sequence length="461" mass="49826">MTLNEFQNSNVEEQGMLSTVMPHADLDLYQSTQLGYGTRNVVEVALNIVNAAVGAGVIGLPFALVLAGFTPGLLLSILVAMLMTGAIYSMIVCGQKVGVYSFAGLAEHTMGQFGFYMLNLMLFIQSAGSCVSYFILVADTLPVLLSMYLPQYPMLGERQLMTILISVFLIFPLNLFRSIGSLARWSAFSVFLLPIMVLTVLIRAPSYAGQNDTPLFSLGRDPVAATGIMSFAFVCSQVAFSNYLSQRNQSLSTWLQSSALSTTISWTISISFAVVGYLSFGVNADANIFSNFPVDDHVINVGRLALGISMILTVPMAFFPARDAMQKALGIETAEKQPSNLQHYSLTVILFTIFLTLGVCLHSLGKVYSVVGGIASSFLAYIIPGYAYLKIFRPFPLSSTSGNADELIAFAKTQPTTMAQQNDDPSKESSSTSSCLLSVCATLLVLFGSMVMFMTTFGAFR</sequence>
<feature type="transmembrane region" description="Helical" evidence="8">
    <location>
        <begin position="224"/>
        <end position="245"/>
    </location>
</feature>
<evidence type="ECO:0000256" key="5">
    <source>
        <dbReference type="ARBA" id="ARBA00022970"/>
    </source>
</evidence>
<dbReference type="InterPro" id="IPR013057">
    <property type="entry name" value="AA_transpt_TM"/>
</dbReference>
<evidence type="ECO:0000313" key="10">
    <source>
        <dbReference type="EMBL" id="ORZ13551.1"/>
    </source>
</evidence>
<evidence type="ECO:0000256" key="3">
    <source>
        <dbReference type="ARBA" id="ARBA00022448"/>
    </source>
</evidence>
<comment type="subcellular location">
    <subcellularLocation>
        <location evidence="1">Membrane</location>
        <topology evidence="1">Multi-pass membrane protein</topology>
    </subcellularLocation>
</comment>
<evidence type="ECO:0000256" key="4">
    <source>
        <dbReference type="ARBA" id="ARBA00022692"/>
    </source>
</evidence>
<dbReference type="EMBL" id="MCGE01000016">
    <property type="protein sequence ID" value="ORZ13551.1"/>
    <property type="molecule type" value="Genomic_DNA"/>
</dbReference>
<feature type="transmembrane region" description="Helical" evidence="8">
    <location>
        <begin position="257"/>
        <end position="280"/>
    </location>
</feature>
<evidence type="ECO:0000259" key="9">
    <source>
        <dbReference type="Pfam" id="PF01490"/>
    </source>
</evidence>
<reference evidence="10 11" key="1">
    <citation type="submission" date="2016-07" db="EMBL/GenBank/DDBJ databases">
        <title>Pervasive Adenine N6-methylation of Active Genes in Fungi.</title>
        <authorList>
            <consortium name="DOE Joint Genome Institute"/>
            <person name="Mondo S.J."/>
            <person name="Dannebaum R.O."/>
            <person name="Kuo R.C."/>
            <person name="Labutti K."/>
            <person name="Haridas S."/>
            <person name="Kuo A."/>
            <person name="Salamov A."/>
            <person name="Ahrendt S.R."/>
            <person name="Lipzen A."/>
            <person name="Sullivan W."/>
            <person name="Andreopoulos W.B."/>
            <person name="Clum A."/>
            <person name="Lindquist E."/>
            <person name="Daum C."/>
            <person name="Ramamoorthy G.K."/>
            <person name="Gryganskyi A."/>
            <person name="Culley D."/>
            <person name="Magnuson J.K."/>
            <person name="James T.Y."/>
            <person name="O'Malley M.A."/>
            <person name="Stajich J.E."/>
            <person name="Spatafora J.W."/>
            <person name="Visel A."/>
            <person name="Grigoriev I.V."/>
        </authorList>
    </citation>
    <scope>NUCLEOTIDE SEQUENCE [LARGE SCALE GENOMIC DNA]</scope>
    <source>
        <strain evidence="10 11">NRRL 1336</strain>
    </source>
</reference>
<organism evidence="10 11">
    <name type="scientific">Absidia repens</name>
    <dbReference type="NCBI Taxonomy" id="90262"/>
    <lineage>
        <taxon>Eukaryota</taxon>
        <taxon>Fungi</taxon>
        <taxon>Fungi incertae sedis</taxon>
        <taxon>Mucoromycota</taxon>
        <taxon>Mucoromycotina</taxon>
        <taxon>Mucoromycetes</taxon>
        <taxon>Mucorales</taxon>
        <taxon>Cunninghamellaceae</taxon>
        <taxon>Absidia</taxon>
    </lineage>
</organism>
<feature type="transmembrane region" description="Helical" evidence="8">
    <location>
        <begin position="158"/>
        <end position="176"/>
    </location>
</feature>
<evidence type="ECO:0000313" key="11">
    <source>
        <dbReference type="Proteomes" id="UP000193560"/>
    </source>
</evidence>
<proteinExistence type="inferred from homology"/>
<feature type="transmembrane region" description="Helical" evidence="8">
    <location>
        <begin position="370"/>
        <end position="389"/>
    </location>
</feature>
<keyword evidence="11" id="KW-1185">Reference proteome</keyword>
<comment type="caution">
    <text evidence="10">The sequence shown here is derived from an EMBL/GenBank/DDBJ whole genome shotgun (WGS) entry which is preliminary data.</text>
</comment>
<feature type="transmembrane region" description="Helical" evidence="8">
    <location>
        <begin position="73"/>
        <end position="94"/>
    </location>
</feature>
<keyword evidence="3" id="KW-0813">Transport</keyword>